<proteinExistence type="predicted"/>
<dbReference type="AlphaFoldDB" id="A0A4Y9ZHP8"/>
<evidence type="ECO:0000256" key="1">
    <source>
        <dbReference type="SAM" id="MobiDB-lite"/>
    </source>
</evidence>
<accession>A0A4Y9ZHP8</accession>
<feature type="transmembrane region" description="Helical" evidence="2">
    <location>
        <begin position="80"/>
        <end position="102"/>
    </location>
</feature>
<keyword evidence="2" id="KW-1133">Transmembrane helix</keyword>
<dbReference type="EMBL" id="SFCI01002192">
    <property type="protein sequence ID" value="TFY74265.1"/>
    <property type="molecule type" value="Genomic_DNA"/>
</dbReference>
<keyword evidence="4" id="KW-1185">Reference proteome</keyword>
<comment type="caution">
    <text evidence="3">The sequence shown here is derived from an EMBL/GenBank/DDBJ whole genome shotgun (WGS) entry which is preliminary data.</text>
</comment>
<protein>
    <submittedName>
        <fullName evidence="3">Uncharacterized protein</fullName>
    </submittedName>
</protein>
<feature type="region of interest" description="Disordered" evidence="1">
    <location>
        <begin position="24"/>
        <end position="73"/>
    </location>
</feature>
<evidence type="ECO:0000256" key="2">
    <source>
        <dbReference type="SAM" id="Phobius"/>
    </source>
</evidence>
<evidence type="ECO:0000313" key="3">
    <source>
        <dbReference type="EMBL" id="TFY74265.1"/>
    </source>
</evidence>
<reference evidence="3 4" key="1">
    <citation type="submission" date="2019-02" db="EMBL/GenBank/DDBJ databases">
        <title>Genome sequencing of the rare red list fungi Hericium alpestre (H. flagellum).</title>
        <authorList>
            <person name="Buettner E."/>
            <person name="Kellner H."/>
        </authorList>
    </citation>
    <scope>NUCLEOTIDE SEQUENCE [LARGE SCALE GENOMIC DNA]</scope>
    <source>
        <strain evidence="3 4">DSM 108284</strain>
    </source>
</reference>
<evidence type="ECO:0000313" key="4">
    <source>
        <dbReference type="Proteomes" id="UP000298061"/>
    </source>
</evidence>
<feature type="non-terminal residue" evidence="3">
    <location>
        <position position="1"/>
    </location>
</feature>
<keyword evidence="2" id="KW-0472">Membrane</keyword>
<sequence length="103" mass="9711">AWWNSDNSTAPVISVGLLAGANNGSGIPTPTPSAASSTDASSTDASSTDASSSAASSSSASAGNRGNTGGPAQANKNAAFVLRAPALTIAGSAFGLLFGLIAA</sequence>
<feature type="compositionally biased region" description="Low complexity" evidence="1">
    <location>
        <begin position="33"/>
        <end position="62"/>
    </location>
</feature>
<name>A0A4Y9ZHP8_9AGAM</name>
<organism evidence="3 4">
    <name type="scientific">Hericium alpestre</name>
    <dbReference type="NCBI Taxonomy" id="135208"/>
    <lineage>
        <taxon>Eukaryota</taxon>
        <taxon>Fungi</taxon>
        <taxon>Dikarya</taxon>
        <taxon>Basidiomycota</taxon>
        <taxon>Agaricomycotina</taxon>
        <taxon>Agaricomycetes</taxon>
        <taxon>Russulales</taxon>
        <taxon>Hericiaceae</taxon>
        <taxon>Hericium</taxon>
    </lineage>
</organism>
<keyword evidence="2" id="KW-0812">Transmembrane</keyword>
<gene>
    <name evidence="3" type="ORF">EWM64_g9747</name>
</gene>
<dbReference type="Proteomes" id="UP000298061">
    <property type="component" value="Unassembled WGS sequence"/>
</dbReference>